<accession>A0A9N8DKF1</accession>
<evidence type="ECO:0000256" key="1">
    <source>
        <dbReference type="ARBA" id="ARBA00001961"/>
    </source>
</evidence>
<feature type="signal peptide" evidence="7">
    <location>
        <begin position="1"/>
        <end position="25"/>
    </location>
</feature>
<comment type="caution">
    <text evidence="9">The sequence shown here is derived from an EMBL/GenBank/DDBJ whole genome shotgun (WGS) entry which is preliminary data.</text>
</comment>
<evidence type="ECO:0000256" key="2">
    <source>
        <dbReference type="ARBA" id="ARBA00022723"/>
    </source>
</evidence>
<protein>
    <submittedName>
        <fullName evidence="9">Procollagen-lysine,2-oxoglutarate 5-dioxygenase 1</fullName>
    </submittedName>
</protein>
<dbReference type="GO" id="GO:0005506">
    <property type="term" value="F:iron ion binding"/>
    <property type="evidence" value="ECO:0007669"/>
    <property type="project" value="InterPro"/>
</dbReference>
<comment type="cofactor">
    <cofactor evidence="1">
        <name>L-ascorbate</name>
        <dbReference type="ChEBI" id="CHEBI:38290"/>
    </cofactor>
</comment>
<keyword evidence="6" id="KW-0408">Iron</keyword>
<dbReference type="Pfam" id="PF03171">
    <property type="entry name" value="2OG-FeII_Oxy"/>
    <property type="match status" value="1"/>
</dbReference>
<keyword evidence="10" id="KW-1185">Reference proteome</keyword>
<dbReference type="AlphaFoldDB" id="A0A9N8DKF1"/>
<dbReference type="EMBL" id="CAICTM010000169">
    <property type="protein sequence ID" value="CAB9503580.1"/>
    <property type="molecule type" value="Genomic_DNA"/>
</dbReference>
<keyword evidence="5" id="KW-0560">Oxidoreductase</keyword>
<evidence type="ECO:0000313" key="9">
    <source>
        <dbReference type="EMBL" id="CAB9503580.1"/>
    </source>
</evidence>
<reference evidence="9" key="1">
    <citation type="submission" date="2020-06" db="EMBL/GenBank/DDBJ databases">
        <authorList>
            <consortium name="Plant Systems Biology data submission"/>
        </authorList>
    </citation>
    <scope>NUCLEOTIDE SEQUENCE</scope>
    <source>
        <strain evidence="9">D6</strain>
    </source>
</reference>
<dbReference type="InterPro" id="IPR044861">
    <property type="entry name" value="IPNS-like_FE2OG_OXY"/>
</dbReference>
<dbReference type="GO" id="GO:0031418">
    <property type="term" value="F:L-ascorbic acid binding"/>
    <property type="evidence" value="ECO:0007669"/>
    <property type="project" value="InterPro"/>
</dbReference>
<dbReference type="GO" id="GO:0016705">
    <property type="term" value="F:oxidoreductase activity, acting on paired donors, with incorporation or reduction of molecular oxygen"/>
    <property type="evidence" value="ECO:0007669"/>
    <property type="project" value="InterPro"/>
</dbReference>
<organism evidence="9 10">
    <name type="scientific">Seminavis robusta</name>
    <dbReference type="NCBI Taxonomy" id="568900"/>
    <lineage>
        <taxon>Eukaryota</taxon>
        <taxon>Sar</taxon>
        <taxon>Stramenopiles</taxon>
        <taxon>Ochrophyta</taxon>
        <taxon>Bacillariophyta</taxon>
        <taxon>Bacillariophyceae</taxon>
        <taxon>Bacillariophycidae</taxon>
        <taxon>Naviculales</taxon>
        <taxon>Naviculaceae</taxon>
        <taxon>Seminavis</taxon>
    </lineage>
</organism>
<evidence type="ECO:0000256" key="3">
    <source>
        <dbReference type="ARBA" id="ARBA00022729"/>
    </source>
</evidence>
<evidence type="ECO:0000256" key="5">
    <source>
        <dbReference type="ARBA" id="ARBA00023002"/>
    </source>
</evidence>
<feature type="domain" description="Fe2OG dioxygenase" evidence="8">
    <location>
        <begin position="178"/>
        <end position="265"/>
    </location>
</feature>
<dbReference type="Proteomes" id="UP001153069">
    <property type="component" value="Unassembled WGS sequence"/>
</dbReference>
<dbReference type="SMART" id="SM00702">
    <property type="entry name" value="P4Hc"/>
    <property type="match status" value="1"/>
</dbReference>
<gene>
    <name evidence="9" type="ORF">SEMRO_170_G075390.1</name>
</gene>
<proteinExistence type="predicted"/>
<keyword evidence="4" id="KW-0223">Dioxygenase</keyword>
<sequence length="380" mass="40976">MKGFHHGALIVLAVLICQLGDPGVALSRTATGRLPLTLPLSGLSSPLVLDPILGANREFRAPADADINVINQNDIDSVVLATTTSANENKRTKYNANAKVHICRTASALHHSWCREAIDAAESASNNWSTGRHHLYPTTDQPAADLPNGVGEATLDFATNVILPAIAMAFDTPLERLYFKDMFLAKYEPTGQPGLGRHTDGSAFSFNMLLSDPSTDFDGGGTWIEPVGLVQPNGGEVLMHRGSVLHEGCPVTKGSRYVLVGFVQSDDDDDDDDDGYRKSALASQLLQITIPSFPLGMIFEVDEGDKIKCAMVAHVEKGGTASEAGIKKRDCLRGILLSHAESDQHLLTFDGKTLDQVMEMILDVASKDLGPVQMIVERWC</sequence>
<dbReference type="Gene3D" id="2.60.120.620">
    <property type="entry name" value="q2cbj1_9rhob like domain"/>
    <property type="match status" value="1"/>
</dbReference>
<keyword evidence="3 7" id="KW-0732">Signal</keyword>
<dbReference type="InterPro" id="IPR005123">
    <property type="entry name" value="Oxoglu/Fe-dep_dioxygenase_dom"/>
</dbReference>
<dbReference type="GO" id="GO:0051213">
    <property type="term" value="F:dioxygenase activity"/>
    <property type="evidence" value="ECO:0007669"/>
    <property type="project" value="UniProtKB-KW"/>
</dbReference>
<evidence type="ECO:0000313" key="10">
    <source>
        <dbReference type="Proteomes" id="UP001153069"/>
    </source>
</evidence>
<keyword evidence="2" id="KW-0479">Metal-binding</keyword>
<name>A0A9N8DKF1_9STRA</name>
<evidence type="ECO:0000256" key="4">
    <source>
        <dbReference type="ARBA" id="ARBA00022964"/>
    </source>
</evidence>
<evidence type="ECO:0000256" key="7">
    <source>
        <dbReference type="SAM" id="SignalP"/>
    </source>
</evidence>
<evidence type="ECO:0000256" key="6">
    <source>
        <dbReference type="ARBA" id="ARBA00023004"/>
    </source>
</evidence>
<dbReference type="PROSITE" id="PS51471">
    <property type="entry name" value="FE2OG_OXY"/>
    <property type="match status" value="1"/>
</dbReference>
<feature type="chain" id="PRO_5040436489" evidence="7">
    <location>
        <begin position="26"/>
        <end position="380"/>
    </location>
</feature>
<dbReference type="OrthoDB" id="69177at2759"/>
<evidence type="ECO:0000259" key="8">
    <source>
        <dbReference type="PROSITE" id="PS51471"/>
    </source>
</evidence>
<dbReference type="InterPro" id="IPR006620">
    <property type="entry name" value="Pro_4_hyd_alph"/>
</dbReference>